<feature type="transmembrane region" description="Helical" evidence="1">
    <location>
        <begin position="109"/>
        <end position="128"/>
    </location>
</feature>
<keyword evidence="1" id="KW-0256">Endoplasmic reticulum</keyword>
<evidence type="ECO:0000313" key="4">
    <source>
        <dbReference type="Proteomes" id="UP000762676"/>
    </source>
</evidence>
<dbReference type="Pfam" id="PF06762">
    <property type="entry name" value="LMF1"/>
    <property type="match status" value="1"/>
</dbReference>
<evidence type="ECO:0000256" key="1">
    <source>
        <dbReference type="RuleBase" id="RU361229"/>
    </source>
</evidence>
<dbReference type="InterPro" id="IPR009613">
    <property type="entry name" value="LMF"/>
</dbReference>
<keyword evidence="4" id="KW-1185">Reference proteome</keyword>
<evidence type="ECO:0000259" key="2">
    <source>
        <dbReference type="Pfam" id="PF06762"/>
    </source>
</evidence>
<comment type="similarity">
    <text evidence="1">Belongs to the lipase maturation factor family.</text>
</comment>
<dbReference type="AlphaFoldDB" id="A0AAV4FSC3"/>
<feature type="transmembrane region" description="Helical" evidence="1">
    <location>
        <begin position="12"/>
        <end position="32"/>
    </location>
</feature>
<dbReference type="GO" id="GO:0005789">
    <property type="term" value="C:endoplasmic reticulum membrane"/>
    <property type="evidence" value="ECO:0007669"/>
    <property type="project" value="UniProtKB-SubCell"/>
</dbReference>
<dbReference type="GO" id="GO:0051604">
    <property type="term" value="P:protein maturation"/>
    <property type="evidence" value="ECO:0007669"/>
    <property type="project" value="InterPro"/>
</dbReference>
<comment type="function">
    <text evidence="1">Involved in the maturation of specific proteins in the endoplasmic reticulum.</text>
</comment>
<proteinExistence type="inferred from homology"/>
<protein>
    <recommendedName>
        <fullName evidence="1">Lipase maturation factor</fullName>
    </recommendedName>
</protein>
<reference evidence="3 4" key="1">
    <citation type="journal article" date="2021" name="Elife">
        <title>Chloroplast acquisition without the gene transfer in kleptoplastic sea slugs, Plakobranchus ocellatus.</title>
        <authorList>
            <person name="Maeda T."/>
            <person name="Takahashi S."/>
            <person name="Yoshida T."/>
            <person name="Shimamura S."/>
            <person name="Takaki Y."/>
            <person name="Nagai Y."/>
            <person name="Toyoda A."/>
            <person name="Suzuki Y."/>
            <person name="Arimoto A."/>
            <person name="Ishii H."/>
            <person name="Satoh N."/>
            <person name="Nishiyama T."/>
            <person name="Hasebe M."/>
            <person name="Maruyama T."/>
            <person name="Minagawa J."/>
            <person name="Obokata J."/>
            <person name="Shigenobu S."/>
        </authorList>
    </citation>
    <scope>NUCLEOTIDE SEQUENCE [LARGE SCALE GENOMIC DNA]</scope>
</reference>
<dbReference type="Proteomes" id="UP000762676">
    <property type="component" value="Unassembled WGS sequence"/>
</dbReference>
<name>A0AAV4FSC3_9GAST</name>
<dbReference type="EMBL" id="BMAT01008014">
    <property type="protein sequence ID" value="GFR76232.1"/>
    <property type="molecule type" value="Genomic_DNA"/>
</dbReference>
<accession>A0AAV4FSC3</accession>
<keyword evidence="1" id="KW-0812">Transmembrane</keyword>
<comment type="caution">
    <text evidence="3">The sequence shown here is derived from an EMBL/GenBank/DDBJ whole genome shotgun (WGS) entry which is preliminary data.</text>
</comment>
<evidence type="ECO:0000313" key="3">
    <source>
        <dbReference type="EMBL" id="GFR76232.1"/>
    </source>
</evidence>
<feature type="transmembrane region" description="Helical" evidence="1">
    <location>
        <begin position="140"/>
        <end position="162"/>
    </location>
</feature>
<dbReference type="PANTHER" id="PTHR14463:SF5">
    <property type="entry name" value="LIPASE MATURATION FACTOR 2"/>
    <property type="match status" value="1"/>
</dbReference>
<dbReference type="InterPro" id="IPR057434">
    <property type="entry name" value="LMF1/2_N"/>
</dbReference>
<comment type="caution">
    <text evidence="1">Lacks conserved residue(s) required for the propagation of feature annotation.</text>
</comment>
<feature type="domain" description="Lipase maturation factor 1/2 N-terminal" evidence="2">
    <location>
        <begin position="2"/>
        <end position="29"/>
    </location>
</feature>
<dbReference type="PANTHER" id="PTHR14463">
    <property type="entry name" value="LIPASE MATURATION FACTOR"/>
    <property type="match status" value="1"/>
</dbReference>
<keyword evidence="1" id="KW-1133">Transmembrane helix</keyword>
<feature type="transmembrane region" description="Helical" evidence="1">
    <location>
        <begin position="53"/>
        <end position="71"/>
    </location>
</feature>
<gene>
    <name evidence="3" type="ORF">ElyMa_003939200</name>
</gene>
<keyword evidence="1" id="KW-0472">Membrane</keyword>
<sequence>MLIIMTGNYNFFNLLTITLCIGLLDDNFFLFAKSSTYHRANKKSSPKGLGSRLQDILRVSIPLAVVSYMAYMTVKLFALSVDTKNYSVNSRIVFTKKQFYQWLEQIMPITIYLGVASLGLEVLIALLRSVLYERGVFRKAFCTAATVVFSLVAVFMFTISLVPHSYVDNQAHQSLPKYAKTWHSKLEPFEITNSYGLFRT</sequence>
<organism evidence="3 4">
    <name type="scientific">Elysia marginata</name>
    <dbReference type="NCBI Taxonomy" id="1093978"/>
    <lineage>
        <taxon>Eukaryota</taxon>
        <taxon>Metazoa</taxon>
        <taxon>Spiralia</taxon>
        <taxon>Lophotrochozoa</taxon>
        <taxon>Mollusca</taxon>
        <taxon>Gastropoda</taxon>
        <taxon>Heterobranchia</taxon>
        <taxon>Euthyneura</taxon>
        <taxon>Panpulmonata</taxon>
        <taxon>Sacoglossa</taxon>
        <taxon>Placobranchoidea</taxon>
        <taxon>Plakobranchidae</taxon>
        <taxon>Elysia</taxon>
    </lineage>
</organism>
<comment type="subcellular location">
    <subcellularLocation>
        <location evidence="1">Endoplasmic reticulum membrane</location>
        <topology evidence="1">Multi-pass membrane protein</topology>
    </subcellularLocation>
</comment>